<feature type="compositionally biased region" description="Low complexity" evidence="1">
    <location>
        <begin position="186"/>
        <end position="208"/>
    </location>
</feature>
<feature type="compositionally biased region" description="Low complexity" evidence="1">
    <location>
        <begin position="170"/>
        <end position="179"/>
    </location>
</feature>
<feature type="region of interest" description="Disordered" evidence="1">
    <location>
        <begin position="116"/>
        <end position="149"/>
    </location>
</feature>
<gene>
    <name evidence="2" type="ORF">CXG81DRAFT_20547</name>
</gene>
<reference evidence="3" key="1">
    <citation type="journal article" date="2018" name="Nat. Microbiol.">
        <title>Leveraging single-cell genomics to expand the fungal tree of life.</title>
        <authorList>
            <person name="Ahrendt S.R."/>
            <person name="Quandt C.A."/>
            <person name="Ciobanu D."/>
            <person name="Clum A."/>
            <person name="Salamov A."/>
            <person name="Andreopoulos B."/>
            <person name="Cheng J.F."/>
            <person name="Woyke T."/>
            <person name="Pelin A."/>
            <person name="Henrissat B."/>
            <person name="Reynolds N.K."/>
            <person name="Benny G.L."/>
            <person name="Smith M.E."/>
            <person name="James T.Y."/>
            <person name="Grigoriev I.V."/>
        </authorList>
    </citation>
    <scope>NUCLEOTIDE SEQUENCE [LARGE SCALE GENOMIC DNA]</scope>
    <source>
        <strain evidence="3">ATCC 52028</strain>
    </source>
</reference>
<organism evidence="2 3">
    <name type="scientific">Caulochytrium protostelioides</name>
    <dbReference type="NCBI Taxonomy" id="1555241"/>
    <lineage>
        <taxon>Eukaryota</taxon>
        <taxon>Fungi</taxon>
        <taxon>Fungi incertae sedis</taxon>
        <taxon>Chytridiomycota</taxon>
        <taxon>Chytridiomycota incertae sedis</taxon>
        <taxon>Chytridiomycetes</taxon>
        <taxon>Caulochytriales</taxon>
        <taxon>Caulochytriaceae</taxon>
        <taxon>Caulochytrium</taxon>
    </lineage>
</organism>
<feature type="compositionally biased region" description="Low complexity" evidence="1">
    <location>
        <begin position="276"/>
        <end position="294"/>
    </location>
</feature>
<feature type="region of interest" description="Disordered" evidence="1">
    <location>
        <begin position="170"/>
        <end position="225"/>
    </location>
</feature>
<feature type="compositionally biased region" description="Low complexity" evidence="1">
    <location>
        <begin position="116"/>
        <end position="144"/>
    </location>
</feature>
<dbReference type="EMBL" id="ML014292">
    <property type="protein sequence ID" value="RKO99353.1"/>
    <property type="molecule type" value="Genomic_DNA"/>
</dbReference>
<feature type="compositionally biased region" description="Low complexity" evidence="1">
    <location>
        <begin position="1"/>
        <end position="29"/>
    </location>
</feature>
<feature type="region of interest" description="Disordered" evidence="1">
    <location>
        <begin position="1"/>
        <end position="94"/>
    </location>
</feature>
<dbReference type="Proteomes" id="UP000274922">
    <property type="component" value="Unassembled WGS sequence"/>
</dbReference>
<protein>
    <submittedName>
        <fullName evidence="2">Uncharacterized protein</fullName>
    </submittedName>
</protein>
<proteinExistence type="predicted"/>
<feature type="region of interest" description="Disordered" evidence="1">
    <location>
        <begin position="275"/>
        <end position="313"/>
    </location>
</feature>
<accession>A0A4P9X2E1</accession>
<feature type="compositionally biased region" description="Low complexity" evidence="1">
    <location>
        <begin position="50"/>
        <end position="62"/>
    </location>
</feature>
<evidence type="ECO:0000313" key="2">
    <source>
        <dbReference type="EMBL" id="RKO99353.1"/>
    </source>
</evidence>
<keyword evidence="3" id="KW-1185">Reference proteome</keyword>
<evidence type="ECO:0000313" key="3">
    <source>
        <dbReference type="Proteomes" id="UP000274922"/>
    </source>
</evidence>
<feature type="compositionally biased region" description="Acidic residues" evidence="1">
    <location>
        <begin position="297"/>
        <end position="312"/>
    </location>
</feature>
<sequence length="331" mass="31939">MATASSAALPQTAAASVAPASPSGSPPMAETTTASPRAAGGPSVHITVTGPPAAGADAAPDPYQALGRYRRPTTRPVGPAPGMGMPPKPLMHFDSALGDLGDLALAQDEASSTTTTTTAAAAAADADAAPTAAPTTASSPATATHPHPRWSTACGLAAIHEGHVLGGASESAAGVEAPAAHPPAAAPHGPASSPQTAAEAVVSAAAASPTGSRPSTGAPPTPTLWRMGPQAAWPLDPVVADTIARLSPRTWSGASSRSALGNALGSPPWAVSPRLGASATSPAAGSAVPPGVTGSEDGVEAEAEAEAAEAAEAETALWEHVASTFMVAPPA</sequence>
<name>A0A4P9X2E1_9FUNG</name>
<dbReference type="AlphaFoldDB" id="A0A4P9X2E1"/>
<evidence type="ECO:0000256" key="1">
    <source>
        <dbReference type="SAM" id="MobiDB-lite"/>
    </source>
</evidence>